<reference evidence="11 12" key="1">
    <citation type="journal article" date="2018" name="BMC Genomics">
        <title>The genome of Naegleria lovaniensis, the basis for a comparative approach to unravel pathogenicity factors of the human pathogenic amoeba N. fowleri.</title>
        <authorList>
            <person name="Liechti N."/>
            <person name="Schurch N."/>
            <person name="Bruggmann R."/>
            <person name="Wittwer M."/>
        </authorList>
    </citation>
    <scope>NUCLEOTIDE SEQUENCE [LARGE SCALE GENOMIC DNA]</scope>
    <source>
        <strain evidence="11 12">ATCC 30569</strain>
    </source>
</reference>
<feature type="domain" description="Malic enzyme N-terminal" evidence="10">
    <location>
        <begin position="847"/>
        <end position="1026"/>
    </location>
</feature>
<proteinExistence type="inferred from homology"/>
<name>A0AA88GTW1_NAELO</name>
<dbReference type="Gene3D" id="3.40.50.10380">
    <property type="entry name" value="Malic enzyme, N-terminal domain"/>
    <property type="match status" value="1"/>
</dbReference>
<dbReference type="SUPFAM" id="SSF51735">
    <property type="entry name" value="NAD(P)-binding Rossmann-fold domains"/>
    <property type="match status" value="1"/>
</dbReference>
<dbReference type="RefSeq" id="XP_044549709.1">
    <property type="nucleotide sequence ID" value="XM_044693070.1"/>
</dbReference>
<feature type="compositionally biased region" description="Acidic residues" evidence="8">
    <location>
        <begin position="291"/>
        <end position="311"/>
    </location>
</feature>
<dbReference type="InterPro" id="IPR012302">
    <property type="entry name" value="Malic_NAD-bd"/>
</dbReference>
<evidence type="ECO:0000256" key="5">
    <source>
        <dbReference type="ARBA" id="ARBA00023002"/>
    </source>
</evidence>
<dbReference type="InterPro" id="IPR036291">
    <property type="entry name" value="NAD(P)-bd_dom_sf"/>
</dbReference>
<dbReference type="GO" id="GO:0051287">
    <property type="term" value="F:NAD binding"/>
    <property type="evidence" value="ECO:0007669"/>
    <property type="project" value="InterPro"/>
</dbReference>
<comment type="cofactor">
    <cofactor evidence="1">
        <name>Mn(2+)</name>
        <dbReference type="ChEBI" id="CHEBI:29035"/>
    </cofactor>
</comment>
<gene>
    <name evidence="11" type="ORF">C9374_003531</name>
</gene>
<feature type="compositionally biased region" description="Low complexity" evidence="8">
    <location>
        <begin position="113"/>
        <end position="131"/>
    </location>
</feature>
<comment type="caution">
    <text evidence="11">The sequence shown here is derived from an EMBL/GenBank/DDBJ whole genome shotgun (WGS) entry which is preliminary data.</text>
</comment>
<protein>
    <recommendedName>
        <fullName evidence="6">Malic enzyme</fullName>
    </recommendedName>
</protein>
<dbReference type="SMART" id="SM01274">
    <property type="entry name" value="malic"/>
    <property type="match status" value="1"/>
</dbReference>
<dbReference type="PRINTS" id="PR00072">
    <property type="entry name" value="MALOXRDTASE"/>
</dbReference>
<evidence type="ECO:0000256" key="7">
    <source>
        <dbReference type="SAM" id="Coils"/>
    </source>
</evidence>
<keyword evidence="5 6" id="KW-0560">Oxidoreductase</keyword>
<dbReference type="GO" id="GO:0004471">
    <property type="term" value="F:malate dehydrogenase (decarboxylating) (NAD+) activity"/>
    <property type="evidence" value="ECO:0007669"/>
    <property type="project" value="TreeGrafter"/>
</dbReference>
<evidence type="ECO:0000313" key="12">
    <source>
        <dbReference type="Proteomes" id="UP000816034"/>
    </source>
</evidence>
<evidence type="ECO:0000256" key="1">
    <source>
        <dbReference type="ARBA" id="ARBA00001936"/>
    </source>
</evidence>
<evidence type="ECO:0000256" key="3">
    <source>
        <dbReference type="ARBA" id="ARBA00008785"/>
    </source>
</evidence>
<dbReference type="InterPro" id="IPR015884">
    <property type="entry name" value="Malic_enzyme_CS"/>
</dbReference>
<dbReference type="GO" id="GO:0006108">
    <property type="term" value="P:malate metabolic process"/>
    <property type="evidence" value="ECO:0007669"/>
    <property type="project" value="TreeGrafter"/>
</dbReference>
<evidence type="ECO:0000259" key="9">
    <source>
        <dbReference type="SMART" id="SM00919"/>
    </source>
</evidence>
<dbReference type="Proteomes" id="UP000816034">
    <property type="component" value="Unassembled WGS sequence"/>
</dbReference>
<feature type="region of interest" description="Disordered" evidence="8">
    <location>
        <begin position="1"/>
        <end position="35"/>
    </location>
</feature>
<feature type="region of interest" description="Disordered" evidence="8">
    <location>
        <begin position="113"/>
        <end position="191"/>
    </location>
</feature>
<dbReference type="FunFam" id="3.40.50.720:FF:000182">
    <property type="entry name" value="NAD-dependent malic enzyme"/>
    <property type="match status" value="1"/>
</dbReference>
<feature type="region of interest" description="Disordered" evidence="8">
    <location>
        <begin position="272"/>
        <end position="331"/>
    </location>
</feature>
<dbReference type="Pfam" id="PF03949">
    <property type="entry name" value="Malic_M"/>
    <property type="match status" value="1"/>
</dbReference>
<comment type="cofactor">
    <cofactor evidence="2">
        <name>Mg(2+)</name>
        <dbReference type="ChEBI" id="CHEBI:18420"/>
    </cofactor>
</comment>
<keyword evidence="7" id="KW-0175">Coiled coil</keyword>
<dbReference type="Pfam" id="PF00390">
    <property type="entry name" value="malic"/>
    <property type="match status" value="1"/>
</dbReference>
<feature type="domain" description="Malic enzyme NAD-binding" evidence="9">
    <location>
        <begin position="1036"/>
        <end position="1304"/>
    </location>
</feature>
<sequence>MNSTTTTTTNNYHHNSNPHHQNQQQYHYSNHHHYPQPVGIAALSSTSSSGNILLPSSSTAPLLVNHHHPSSHNNNYSSSVYHPQTRAGAALSSVIPSSLPAQQHSMIPTISSNHHLSSQQQQQPNHQHPSSFIIPTSSSYPTNSQSAQPNPPQTTSNSTSSQPQHSPSVSQQPHSNFNNSNSNNNMSNNSAEPKLRVYNSLLKTPEGIFTMDSASLTCEPHGFKPNDRRGAPQTTHSVYVSDVLVVSCDLVSGNHQPGIFQNCTARLVHLLGNGGSTSTSNKRKKKKDGGGDNENDDTNADDLASEDDQNDDTQKKKPKKKNKKKDQDDVSEDFQATDFTQAGMLESFELLSEQPCQENMPKSKIIASLKVPRVRGRDCKTKTGQVQVIRFKGNPEMEQIIAVSDLFWIRSRTRTEMEVRKFKKQSASSSNMHDSNSQQPPQPVSLNWPNVKPAASPSNDSSPNNTSEQLPPKKRRGNGSPVNVPTVATTTSNSISKEIPSPYRVGNFPSSHPNMYHAHHSNNAVTAGHPSHFPISNVLNNTTAHYMPPHHPSHHMTTTASEHVASSAHSYRNEQHQQGQYEELKQRVQFLEEKVHELEQIILRYGMSKQSPSYQQSTSPSMTLQVPSQTHHSAQSTSTTAQHQTQLPPHTLHEMLHTSPNVDRLFFSTPKTSSGSSSVASVGEPATASTTTTPNNPSSIVFKPFPIDMFSQDIPKVQADSKKETPSLPSIPSIIQNVESQNSTPSVFKIFDSSDPIFPISNTPFLERNYQEQQPLILMEPQNHVFLHSAALNKDTAFTIEDRKKFGLRGLLPPRVETITHQLVRALRQFRSFKNPLDKYIYLMSLQMRNQTLFFRLLVDNMVEMLPIVYTPTVGDACLQFDQIWRVAQGMYISLEDKGSIPEILKNWNKTPDIIVVSDGSRILGLGDLGANGMGIPIGKLNLYVAAAGFHPEKTLPILIDVGTNNEGLLADELYLGLRRKRVRGPEFYELMSEFMSSVKKQWPNCLVQFEDFSNDVCFDLLDQYRDVQLCFNDDIQGTGAVIVAGFLNAAKITGKRAYQHKLLFMGAGSAATGVADQCFGVMKIQAEQDGVPKEQIEADSEHWVYLVDSKGLVTQTRSDYNDMPHHKKKYAKKGDETLGNFQSNSLLEIIRKVKPTAIIGLCGQSGVFTKEVIEEVSKLNEKPIVFALSNPTKNSECTAREAIEYSDGRAIFASGSPFDDVEYNGKTYQLSQGNNLYIFPALGLGAVVSRSRHVTDHMILRAAQTLSDLTDEERLQKGLLYPSLTNIRPIAQKIAVEVGKQSVKEGMSQLDANEIPKTDEEWAQLVNSYVYMPDYVDSKL</sequence>
<feature type="compositionally biased region" description="Low complexity" evidence="8">
    <location>
        <begin position="153"/>
        <end position="190"/>
    </location>
</feature>
<dbReference type="InterPro" id="IPR012301">
    <property type="entry name" value="Malic_N_dom"/>
</dbReference>
<feature type="compositionally biased region" description="Low complexity" evidence="8">
    <location>
        <begin position="1"/>
        <end position="28"/>
    </location>
</feature>
<feature type="compositionally biased region" description="Low complexity" evidence="8">
    <location>
        <begin position="611"/>
        <end position="621"/>
    </location>
</feature>
<dbReference type="SMART" id="SM00919">
    <property type="entry name" value="Malic_M"/>
    <property type="match status" value="1"/>
</dbReference>
<dbReference type="NCBIfam" id="NF010052">
    <property type="entry name" value="PRK13529.1"/>
    <property type="match status" value="1"/>
</dbReference>
<dbReference type="PANTHER" id="PTHR23406">
    <property type="entry name" value="MALIC ENZYME-RELATED"/>
    <property type="match status" value="1"/>
</dbReference>
<feature type="compositionally biased region" description="Low complexity" evidence="8">
    <location>
        <begin position="425"/>
        <end position="439"/>
    </location>
</feature>
<evidence type="ECO:0000256" key="2">
    <source>
        <dbReference type="ARBA" id="ARBA00001946"/>
    </source>
</evidence>
<dbReference type="InterPro" id="IPR037062">
    <property type="entry name" value="Malic_N_dom_sf"/>
</dbReference>
<dbReference type="GO" id="GO:0005739">
    <property type="term" value="C:mitochondrion"/>
    <property type="evidence" value="ECO:0007669"/>
    <property type="project" value="TreeGrafter"/>
</dbReference>
<evidence type="ECO:0000259" key="10">
    <source>
        <dbReference type="SMART" id="SM01274"/>
    </source>
</evidence>
<feature type="region of interest" description="Disordered" evidence="8">
    <location>
        <begin position="611"/>
        <end position="644"/>
    </location>
</feature>
<feature type="compositionally biased region" description="Low complexity" evidence="8">
    <location>
        <begin position="453"/>
        <end position="467"/>
    </location>
</feature>
<feature type="compositionally biased region" description="Polar residues" evidence="8">
    <location>
        <begin position="480"/>
        <end position="496"/>
    </location>
</feature>
<dbReference type="EMBL" id="PYSW02000018">
    <property type="protein sequence ID" value="KAG2385716.1"/>
    <property type="molecule type" value="Genomic_DNA"/>
</dbReference>
<dbReference type="CDD" id="cd05312">
    <property type="entry name" value="NAD_bind_1_malic_enz"/>
    <property type="match status" value="1"/>
</dbReference>
<feature type="compositionally biased region" description="Low complexity" evidence="8">
    <location>
        <begin position="628"/>
        <end position="644"/>
    </location>
</feature>
<dbReference type="InterPro" id="IPR046346">
    <property type="entry name" value="Aminoacid_DH-like_N_sf"/>
</dbReference>
<evidence type="ECO:0000256" key="6">
    <source>
        <dbReference type="RuleBase" id="RU003426"/>
    </source>
</evidence>
<accession>A0AA88GTW1</accession>
<dbReference type="PROSITE" id="PS00331">
    <property type="entry name" value="MALIC_ENZYMES"/>
    <property type="match status" value="1"/>
</dbReference>
<feature type="region of interest" description="Disordered" evidence="8">
    <location>
        <begin position="668"/>
        <end position="697"/>
    </location>
</feature>
<dbReference type="PANTHER" id="PTHR23406:SF32">
    <property type="entry name" value="NADP-DEPENDENT MALIC ENZYME"/>
    <property type="match status" value="1"/>
</dbReference>
<dbReference type="GeneID" id="68095986"/>
<feature type="compositionally biased region" description="Polar residues" evidence="8">
    <location>
        <begin position="133"/>
        <end position="147"/>
    </location>
</feature>
<dbReference type="Gene3D" id="3.40.50.720">
    <property type="entry name" value="NAD(P)-binding Rossmann-like Domain"/>
    <property type="match status" value="1"/>
</dbReference>
<dbReference type="SUPFAM" id="SSF53223">
    <property type="entry name" value="Aminoacid dehydrogenase-like, N-terminal domain"/>
    <property type="match status" value="1"/>
</dbReference>
<evidence type="ECO:0000313" key="11">
    <source>
        <dbReference type="EMBL" id="KAG2385716.1"/>
    </source>
</evidence>
<keyword evidence="4 6" id="KW-0479">Metal-binding</keyword>
<organism evidence="11 12">
    <name type="scientific">Naegleria lovaniensis</name>
    <name type="common">Amoeba</name>
    <dbReference type="NCBI Taxonomy" id="51637"/>
    <lineage>
        <taxon>Eukaryota</taxon>
        <taxon>Discoba</taxon>
        <taxon>Heterolobosea</taxon>
        <taxon>Tetramitia</taxon>
        <taxon>Eutetramitia</taxon>
        <taxon>Vahlkampfiidae</taxon>
        <taxon>Naegleria</taxon>
    </lineage>
</organism>
<feature type="coiled-coil region" evidence="7">
    <location>
        <begin position="574"/>
        <end position="601"/>
    </location>
</feature>
<keyword evidence="12" id="KW-1185">Reference proteome</keyword>
<evidence type="ECO:0000256" key="4">
    <source>
        <dbReference type="ARBA" id="ARBA00022723"/>
    </source>
</evidence>
<dbReference type="GO" id="GO:0046872">
    <property type="term" value="F:metal ion binding"/>
    <property type="evidence" value="ECO:0007669"/>
    <property type="project" value="UniProtKB-KW"/>
</dbReference>
<evidence type="ECO:0000256" key="8">
    <source>
        <dbReference type="SAM" id="MobiDB-lite"/>
    </source>
</evidence>
<dbReference type="InterPro" id="IPR001891">
    <property type="entry name" value="Malic_OxRdtase"/>
</dbReference>
<comment type="similarity">
    <text evidence="3 6">Belongs to the malic enzymes family.</text>
</comment>
<feature type="region of interest" description="Disordered" evidence="8">
    <location>
        <begin position="420"/>
        <end position="504"/>
    </location>
</feature>